<keyword evidence="1" id="KW-0436">Ligase</keyword>
<name>A0ACB8B6U1_9AGAM</name>
<evidence type="ECO:0000313" key="2">
    <source>
        <dbReference type="Proteomes" id="UP000790709"/>
    </source>
</evidence>
<protein>
    <submittedName>
        <fullName evidence="1">Mur ligase</fullName>
    </submittedName>
</protein>
<accession>A0ACB8B6U1</accession>
<evidence type="ECO:0000313" key="1">
    <source>
        <dbReference type="EMBL" id="KAH7920477.1"/>
    </source>
</evidence>
<organism evidence="1 2">
    <name type="scientific">Leucogyrophana mollusca</name>
    <dbReference type="NCBI Taxonomy" id="85980"/>
    <lineage>
        <taxon>Eukaryota</taxon>
        <taxon>Fungi</taxon>
        <taxon>Dikarya</taxon>
        <taxon>Basidiomycota</taxon>
        <taxon>Agaricomycotina</taxon>
        <taxon>Agaricomycetes</taxon>
        <taxon>Agaricomycetidae</taxon>
        <taxon>Boletales</taxon>
        <taxon>Boletales incertae sedis</taxon>
        <taxon>Leucogyrophana</taxon>
    </lineage>
</organism>
<sequence>MSIDLSLDRIRVLAQRLPAYTRPTCHIAGTNGKGSVSCLLSSILRASGLTVGRFNSPHLISIYDCIIINDEPVSPSAYKDARQKVEDANQGVGSSSFELLTLTALSLFEAAKLDVVVIEVGMGGRLDATNVIPDDCIIVSALTTVDLDHQQFLGNTVELIAQEKAGIARNGKPFVMGIQKHDGVEAVVKSVVASAGGRFVRAHAAEERAWDSSLDGPQPHFSLSAGPFTPPSQPIKYAFPYFSQDIHALLPLYGKHQLDNLGLTLSIVSAILTQSPSKNALPAYLASRITPECICKGIKSASWPGRLSFHRLASDSCSRPLTILADGAHNPASSQTLAAYISELISLPQDGQDMPHPRTTNLTFILALSHSPPKTPLETLSPLLPLRNLTGAEIKLRIAVLRFTPPDGMPWVTSVPPSELRQTVTDLAPEAEVWCASDAEDPREGQLGRALEWASGRKGMVDREELVVLAGSLYLVADFYRFINGIGAKVGLS</sequence>
<reference evidence="1" key="1">
    <citation type="journal article" date="2021" name="New Phytol.">
        <title>Evolutionary innovations through gain and loss of genes in the ectomycorrhizal Boletales.</title>
        <authorList>
            <person name="Wu G."/>
            <person name="Miyauchi S."/>
            <person name="Morin E."/>
            <person name="Kuo A."/>
            <person name="Drula E."/>
            <person name="Varga T."/>
            <person name="Kohler A."/>
            <person name="Feng B."/>
            <person name="Cao Y."/>
            <person name="Lipzen A."/>
            <person name="Daum C."/>
            <person name="Hundley H."/>
            <person name="Pangilinan J."/>
            <person name="Johnson J."/>
            <person name="Barry K."/>
            <person name="LaButti K."/>
            <person name="Ng V."/>
            <person name="Ahrendt S."/>
            <person name="Min B."/>
            <person name="Choi I.G."/>
            <person name="Park H."/>
            <person name="Plett J.M."/>
            <person name="Magnuson J."/>
            <person name="Spatafora J.W."/>
            <person name="Nagy L.G."/>
            <person name="Henrissat B."/>
            <person name="Grigoriev I.V."/>
            <person name="Yang Z.L."/>
            <person name="Xu J."/>
            <person name="Martin F.M."/>
        </authorList>
    </citation>
    <scope>NUCLEOTIDE SEQUENCE</scope>
    <source>
        <strain evidence="1">KUC20120723A-06</strain>
    </source>
</reference>
<comment type="caution">
    <text evidence="1">The sequence shown here is derived from an EMBL/GenBank/DDBJ whole genome shotgun (WGS) entry which is preliminary data.</text>
</comment>
<gene>
    <name evidence="1" type="ORF">BV22DRAFT_1039818</name>
</gene>
<proteinExistence type="predicted"/>
<dbReference type="EMBL" id="MU266577">
    <property type="protein sequence ID" value="KAH7920477.1"/>
    <property type="molecule type" value="Genomic_DNA"/>
</dbReference>
<dbReference type="Proteomes" id="UP000790709">
    <property type="component" value="Unassembled WGS sequence"/>
</dbReference>
<keyword evidence="2" id="KW-1185">Reference proteome</keyword>